<dbReference type="RefSeq" id="WP_184178843.1">
    <property type="nucleotide sequence ID" value="NZ_JACHGF010000014.1"/>
</dbReference>
<organism evidence="1 2">
    <name type="scientific">Rhabdobacter roseus</name>
    <dbReference type="NCBI Taxonomy" id="1655419"/>
    <lineage>
        <taxon>Bacteria</taxon>
        <taxon>Pseudomonadati</taxon>
        <taxon>Bacteroidota</taxon>
        <taxon>Cytophagia</taxon>
        <taxon>Cytophagales</taxon>
        <taxon>Cytophagaceae</taxon>
        <taxon>Rhabdobacter</taxon>
    </lineage>
</organism>
<reference evidence="1 2" key="1">
    <citation type="submission" date="2020-08" db="EMBL/GenBank/DDBJ databases">
        <title>Genomic Encyclopedia of Type Strains, Phase IV (KMG-IV): sequencing the most valuable type-strain genomes for metagenomic binning, comparative biology and taxonomic classification.</title>
        <authorList>
            <person name="Goeker M."/>
        </authorList>
    </citation>
    <scope>NUCLEOTIDE SEQUENCE [LARGE SCALE GENOMIC DNA]</scope>
    <source>
        <strain evidence="1 2">DSM 105074</strain>
    </source>
</reference>
<gene>
    <name evidence="1" type="ORF">HNQ92_005245</name>
</gene>
<evidence type="ECO:0000313" key="1">
    <source>
        <dbReference type="EMBL" id="MBB5287083.1"/>
    </source>
</evidence>
<accession>A0A840U0I9</accession>
<dbReference type="EMBL" id="JACHGF010000014">
    <property type="protein sequence ID" value="MBB5287083.1"/>
    <property type="molecule type" value="Genomic_DNA"/>
</dbReference>
<keyword evidence="2" id="KW-1185">Reference proteome</keyword>
<proteinExistence type="predicted"/>
<evidence type="ECO:0000313" key="2">
    <source>
        <dbReference type="Proteomes" id="UP000557307"/>
    </source>
</evidence>
<comment type="caution">
    <text evidence="1">The sequence shown here is derived from an EMBL/GenBank/DDBJ whole genome shotgun (WGS) entry which is preliminary data.</text>
</comment>
<sequence length="72" mass="8077">MDLEQLTIEDLMSLLKASGAYPRLSDQEIESLALSRRPLELLLLVQSLVASEISVPDGQIKAKLKELRQLRC</sequence>
<name>A0A840U0I9_9BACT</name>
<dbReference type="Proteomes" id="UP000557307">
    <property type="component" value="Unassembled WGS sequence"/>
</dbReference>
<protein>
    <submittedName>
        <fullName evidence="1">Uncharacterized protein</fullName>
    </submittedName>
</protein>
<dbReference type="AlphaFoldDB" id="A0A840U0I9"/>